<dbReference type="InterPro" id="IPR020103">
    <property type="entry name" value="PsdUridine_synth_cat_dom_sf"/>
</dbReference>
<dbReference type="InterPro" id="IPR006145">
    <property type="entry name" value="PsdUridine_synth_RsuA/RluA"/>
</dbReference>
<dbReference type="Proteomes" id="UP000192257">
    <property type="component" value="Unassembled WGS sequence"/>
</dbReference>
<dbReference type="SUPFAM" id="SSF55120">
    <property type="entry name" value="Pseudouridine synthase"/>
    <property type="match status" value="1"/>
</dbReference>
<dbReference type="EMBL" id="NBCO01000007">
    <property type="protein sequence ID" value="ORC90921.1"/>
    <property type="molecule type" value="Genomic_DNA"/>
</dbReference>
<dbReference type="GO" id="GO:0003723">
    <property type="term" value="F:RNA binding"/>
    <property type="evidence" value="ECO:0007669"/>
    <property type="project" value="InterPro"/>
</dbReference>
<dbReference type="Gene3D" id="3.30.2350.10">
    <property type="entry name" value="Pseudouridine synthase"/>
    <property type="match status" value="1"/>
</dbReference>
<dbReference type="PANTHER" id="PTHR21600:SF77">
    <property type="entry name" value="PSEUDOURIDYLATE SYNTHASE PROTEIN, PUTATIVE-RELATED"/>
    <property type="match status" value="1"/>
</dbReference>
<feature type="compositionally biased region" description="Basic and acidic residues" evidence="1">
    <location>
        <begin position="192"/>
        <end position="205"/>
    </location>
</feature>
<dbReference type="STRING" id="67003.A0A1X0P244"/>
<evidence type="ECO:0000313" key="3">
    <source>
        <dbReference type="EMBL" id="ORC90921.1"/>
    </source>
</evidence>
<evidence type="ECO:0000313" key="4">
    <source>
        <dbReference type="Proteomes" id="UP000192257"/>
    </source>
</evidence>
<dbReference type="InterPro" id="IPR050188">
    <property type="entry name" value="RluA_PseudoU_synthase"/>
</dbReference>
<dbReference type="AlphaFoldDB" id="A0A1X0P244"/>
<feature type="compositionally biased region" description="Low complexity" evidence="1">
    <location>
        <begin position="52"/>
        <end position="64"/>
    </location>
</feature>
<evidence type="ECO:0000259" key="2">
    <source>
        <dbReference type="Pfam" id="PF00849"/>
    </source>
</evidence>
<feature type="domain" description="Pseudouridine synthase RsuA/RluA-like" evidence="2">
    <location>
        <begin position="16"/>
        <end position="290"/>
    </location>
</feature>
<dbReference type="VEuPathDB" id="TriTrypDB:TM35_000073450"/>
<dbReference type="PANTHER" id="PTHR21600">
    <property type="entry name" value="MITOCHONDRIAL RNA PSEUDOURIDINE SYNTHASE"/>
    <property type="match status" value="1"/>
</dbReference>
<name>A0A1X0P244_9TRYP</name>
<gene>
    <name evidence="3" type="ORF">TM35_000073450</name>
</gene>
<dbReference type="OrthoDB" id="428658at2759"/>
<protein>
    <submittedName>
        <fullName evidence="3">Pseudouridylate synthase</fullName>
    </submittedName>
</protein>
<comment type="caution">
    <text evidence="3">The sequence shown here is derived from an EMBL/GenBank/DDBJ whole genome shotgun (WGS) entry which is preliminary data.</text>
</comment>
<keyword evidence="4" id="KW-1185">Reference proteome</keyword>
<accession>A0A1X0P244</accession>
<organism evidence="3 4">
    <name type="scientific">Trypanosoma theileri</name>
    <dbReference type="NCBI Taxonomy" id="67003"/>
    <lineage>
        <taxon>Eukaryota</taxon>
        <taxon>Discoba</taxon>
        <taxon>Euglenozoa</taxon>
        <taxon>Kinetoplastea</taxon>
        <taxon>Metakinetoplastina</taxon>
        <taxon>Trypanosomatida</taxon>
        <taxon>Trypanosomatidae</taxon>
        <taxon>Trypanosoma</taxon>
    </lineage>
</organism>
<dbReference type="GO" id="GO:0009982">
    <property type="term" value="F:pseudouridine synthase activity"/>
    <property type="evidence" value="ECO:0007669"/>
    <property type="project" value="InterPro"/>
</dbReference>
<feature type="region of interest" description="Disordered" evidence="1">
    <location>
        <begin position="46"/>
        <end position="76"/>
    </location>
</feature>
<dbReference type="CDD" id="cd02869">
    <property type="entry name" value="PseudoU_synth_RluA_like"/>
    <property type="match status" value="1"/>
</dbReference>
<sequence length="426" mass="48341">MSLDCHSFRVIYENEDLVVVNKPHDVPMDGDEHPVTVERWALSHRANTSSDNNNNNNNNKNNGNLSSKESGAPTDGKKKVKFVHQLDYATSGVLCVAFSREMAARLSHCFEMRTTQKAYLAILRGIIPPLSKENCNSEKNSISAGVQMHRELPYSNAVRVVRVDELPNADFIRRCVNDANDNNNKEKKKKDIHNTHSSEKNRNDDISLSSSSSFHLLAIDLPVGYDDSDPGGFRMAVNGRDARESLTYMYILQRGYIQHPTEKCTVVPVTKVILIPRTGRRHQLRVHCHALGFPILGDVTYDAVSSPQIVEMIRTTTTTKEKEKEKEEEVIEGGNAAVVREYGSEIMESNVGINANTWERMMLHAWRLSFPVSVELLRCGIERYMQKRKRRRVRLGLEAAEDKEGPAEWTHFKTEDPFKDYISESP</sequence>
<dbReference type="GO" id="GO:0000455">
    <property type="term" value="P:enzyme-directed rRNA pseudouridine synthesis"/>
    <property type="evidence" value="ECO:0007669"/>
    <property type="project" value="TreeGrafter"/>
</dbReference>
<proteinExistence type="predicted"/>
<evidence type="ECO:0000256" key="1">
    <source>
        <dbReference type="SAM" id="MobiDB-lite"/>
    </source>
</evidence>
<reference evidence="3 4" key="1">
    <citation type="submission" date="2017-03" db="EMBL/GenBank/DDBJ databases">
        <title>An alternative strategy for trypanosome survival in the mammalian bloodstream revealed through genome and transcriptome analysis of the ubiquitous bovine parasite Trypanosoma (Megatrypanum) theileri.</title>
        <authorList>
            <person name="Kelly S."/>
            <person name="Ivens A."/>
            <person name="Mott A."/>
            <person name="O'Neill E."/>
            <person name="Emms D."/>
            <person name="Macleod O."/>
            <person name="Voorheis P."/>
            <person name="Matthews J."/>
            <person name="Matthews K."/>
            <person name="Carrington M."/>
        </authorList>
    </citation>
    <scope>NUCLEOTIDE SEQUENCE [LARGE SCALE GENOMIC DNA]</scope>
    <source>
        <strain evidence="3">Edinburgh</strain>
    </source>
</reference>
<dbReference type="GeneID" id="39983571"/>
<feature type="region of interest" description="Disordered" evidence="1">
    <location>
        <begin position="179"/>
        <end position="207"/>
    </location>
</feature>
<dbReference type="RefSeq" id="XP_028884987.1">
    <property type="nucleotide sequence ID" value="XM_029023791.1"/>
</dbReference>
<dbReference type="Pfam" id="PF00849">
    <property type="entry name" value="PseudoU_synth_2"/>
    <property type="match status" value="1"/>
</dbReference>